<dbReference type="GO" id="GO:0009307">
    <property type="term" value="P:DNA restriction-modification system"/>
    <property type="evidence" value="ECO:0007669"/>
    <property type="project" value="InterPro"/>
</dbReference>
<dbReference type="GO" id="GO:0004519">
    <property type="term" value="F:endonuclease activity"/>
    <property type="evidence" value="ECO:0007669"/>
    <property type="project" value="UniProtKB-KW"/>
</dbReference>
<dbReference type="Gene3D" id="3.40.1350.10">
    <property type="match status" value="1"/>
</dbReference>
<dbReference type="Proteomes" id="UP000266183">
    <property type="component" value="Chromosome"/>
</dbReference>
<dbReference type="AlphaFoldDB" id="A0A385SU69"/>
<dbReference type="InterPro" id="IPR007560">
    <property type="entry name" value="Restrct_endonuc_IV_Mrr"/>
</dbReference>
<dbReference type="EMBL" id="CP032382">
    <property type="protein sequence ID" value="AYB34749.1"/>
    <property type="molecule type" value="Genomic_DNA"/>
</dbReference>
<gene>
    <name evidence="2" type="ORF">D4L85_31050</name>
</gene>
<keyword evidence="2" id="KW-0255">Endonuclease</keyword>
<organism evidence="2 3">
    <name type="scientific">Chryseolinea soli</name>
    <dbReference type="NCBI Taxonomy" id="2321403"/>
    <lineage>
        <taxon>Bacteria</taxon>
        <taxon>Pseudomonadati</taxon>
        <taxon>Bacteroidota</taxon>
        <taxon>Cytophagia</taxon>
        <taxon>Cytophagales</taxon>
        <taxon>Fulvivirgaceae</taxon>
        <taxon>Chryseolinea</taxon>
    </lineage>
</organism>
<dbReference type="InterPro" id="IPR011335">
    <property type="entry name" value="Restrct_endonuc-II-like"/>
</dbReference>
<feature type="domain" description="Restriction endonuclease type IV Mrr" evidence="1">
    <location>
        <begin position="4"/>
        <end position="116"/>
    </location>
</feature>
<proteinExistence type="predicted"/>
<evidence type="ECO:0000259" key="1">
    <source>
        <dbReference type="Pfam" id="PF04471"/>
    </source>
</evidence>
<dbReference type="InterPro" id="IPR011856">
    <property type="entry name" value="tRNA_endonuc-like_dom_sf"/>
</dbReference>
<dbReference type="RefSeq" id="WP_119758007.1">
    <property type="nucleotide sequence ID" value="NZ_CP032382.1"/>
</dbReference>
<dbReference type="KEGG" id="chk:D4L85_31050"/>
<name>A0A385SU69_9BACT</name>
<keyword evidence="2" id="KW-0540">Nuclease</keyword>
<dbReference type="GO" id="GO:0003677">
    <property type="term" value="F:DNA binding"/>
    <property type="evidence" value="ECO:0007669"/>
    <property type="project" value="InterPro"/>
</dbReference>
<reference evidence="3" key="1">
    <citation type="submission" date="2018-09" db="EMBL/GenBank/DDBJ databases">
        <title>Chryseolinea sp. KIS68-18 isolated from soil.</title>
        <authorList>
            <person name="Weon H.-Y."/>
            <person name="Kwon S.-W."/>
            <person name="Lee S.A."/>
        </authorList>
    </citation>
    <scope>NUCLEOTIDE SEQUENCE [LARGE SCALE GENOMIC DNA]</scope>
    <source>
        <strain evidence="3">KIS68-18</strain>
    </source>
</reference>
<dbReference type="OrthoDB" id="9794834at2"/>
<accession>A0A385SU69</accession>
<keyword evidence="3" id="KW-1185">Reference proteome</keyword>
<dbReference type="Pfam" id="PF04471">
    <property type="entry name" value="Mrr_cat"/>
    <property type="match status" value="1"/>
</dbReference>
<protein>
    <submittedName>
        <fullName evidence="2">Restriction endonuclease</fullName>
    </submittedName>
</protein>
<keyword evidence="2" id="KW-0378">Hydrolase</keyword>
<dbReference type="SUPFAM" id="SSF52980">
    <property type="entry name" value="Restriction endonuclease-like"/>
    <property type="match status" value="1"/>
</dbReference>
<evidence type="ECO:0000313" key="2">
    <source>
        <dbReference type="EMBL" id="AYB34749.1"/>
    </source>
</evidence>
<sequence length="327" mass="38001">MKQGREFEQLIESIYREIDPDSKVTRNDKILGHQSKTHREIDLSIRSKIGLHEILIVVQAKDTKKPIDVNVVYEFVGVINDIKANKGVLISSKGFSKSAKSVCENYGIDMFTAHDFENPKWTLDLKMPVLLSRFEGAFRPDFRFTANQAYEKMSRENRAPKIPNWNDFKFTDDDGRSYFTAREEFTKLCTEGALVFNGVENVSSCKKEVKLFITDGVLVPVKELCFIYKVTKREYYKYFQVKEFRGLIDSLRNILKPVKFKVESDDVVIEDFRVESIQGIRLETWNPMSPKVKLIHPYKIFLHNLLIGTPLEQPKFNFSGKDPDFKE</sequence>
<evidence type="ECO:0000313" key="3">
    <source>
        <dbReference type="Proteomes" id="UP000266183"/>
    </source>
</evidence>